<feature type="region of interest" description="Disordered" evidence="10">
    <location>
        <begin position="26"/>
        <end position="161"/>
    </location>
</feature>
<dbReference type="AlphaFoldDB" id="A0A8H3UWI5"/>
<dbReference type="EC" id="2.7.7.19" evidence="5"/>
<comment type="cofactor">
    <cofactor evidence="1">
        <name>Mn(2+)</name>
        <dbReference type="ChEBI" id="CHEBI:29035"/>
    </cofactor>
</comment>
<dbReference type="GO" id="GO:0046872">
    <property type="term" value="F:metal ion binding"/>
    <property type="evidence" value="ECO:0007669"/>
    <property type="project" value="UniProtKB-KW"/>
</dbReference>
<evidence type="ECO:0000256" key="5">
    <source>
        <dbReference type="ARBA" id="ARBA00012388"/>
    </source>
</evidence>
<gene>
    <name evidence="13" type="ORF">BLS_006153</name>
    <name evidence="15" type="ORF">EG327_005719</name>
    <name evidence="14" type="ORF">EG328_001393</name>
</gene>
<keyword evidence="8" id="KW-0479">Metal-binding</keyword>
<comment type="cofactor">
    <cofactor evidence="2">
        <name>Mg(2+)</name>
        <dbReference type="ChEBI" id="CHEBI:18420"/>
    </cofactor>
</comment>
<evidence type="ECO:0000313" key="15">
    <source>
        <dbReference type="EMBL" id="KAE9993308.1"/>
    </source>
</evidence>
<name>A0A8H3UWI5_VENIN</name>
<dbReference type="PANTHER" id="PTHR12271">
    <property type="entry name" value="POLY A POLYMERASE CID PAP -RELATED"/>
    <property type="match status" value="1"/>
</dbReference>
<dbReference type="Gene3D" id="1.10.1410.10">
    <property type="match status" value="1"/>
</dbReference>
<evidence type="ECO:0000256" key="8">
    <source>
        <dbReference type="ARBA" id="ARBA00022723"/>
    </source>
</evidence>
<dbReference type="InterPro" id="IPR054708">
    <property type="entry name" value="MTPAP-like_central"/>
</dbReference>
<keyword evidence="9" id="KW-0460">Magnesium</keyword>
<comment type="similarity">
    <text evidence="4">Belongs to the DNA polymerase type-B-like family.</text>
</comment>
<dbReference type="Gene3D" id="3.30.460.10">
    <property type="entry name" value="Beta Polymerase, domain 2"/>
    <property type="match status" value="1"/>
</dbReference>
<evidence type="ECO:0000313" key="16">
    <source>
        <dbReference type="Proteomes" id="UP000447873"/>
    </source>
</evidence>
<feature type="compositionally biased region" description="Polar residues" evidence="10">
    <location>
        <begin position="34"/>
        <end position="57"/>
    </location>
</feature>
<dbReference type="Pfam" id="PF03828">
    <property type="entry name" value="PAP_assoc"/>
    <property type="match status" value="1"/>
</dbReference>
<sequence length="778" mass="85748">MGKPKQTKENAELEQSLRSMILGNVRITPAGANQAPSNHGPQSQYVPPHLRNNNPESNRPAVPSGFSNAPGATIQQPNPPNLPLNGPRYQGRQQNRPYGLNQVQQGPQNGRNYSNQPMSDHSASTNTGPLTNPPHANPRILRRPPGFQQPPSSNGNAYTGNVIPQRARQPANAPPMAAFAAQCGHLEQMAAVEIPIVEMLEEEHTAKQEFRVKLEAVAQAAVRAAFPDLVSILHLQCYGSLASGFATKGSDVDLTIVWEGPTPDNLVFAAELPRILEKGILDAGFGARLLNRTRVPIVKICEKPTNELYNALKEERQNWDALPKEEKYPSLAPPSPLLPTSSKTSAVQQGQADADVAKGSQAIDPDVSRNGKAMQSEKPIMVKEGTLAFLEQLKAMDRSHLDNLETYCARFINTASKLLRSHQIDDDTAAKYFLEGMPPAVSTEISAVVEASTDKAEIGIFDRYYNAAMPIIAARNKPKARIEKAWLREKILGPLDFPKTGVGIQSDINFSNALAVHNTQLLRCYCHCDMRVRLMVLFVKAWAKRRKINSAYSGTLSSYGYVLMVLHFLINVARPPVIPNLQHSFGAENRQVMAHGYNISFWNDEDHIRQLAAQRQLTQNTELLGSLLRGFFLYFASQGPQVAGGGFNWMKDVISIRTPMGILSKESKGWTGAKTVTIDNREVRQRYLFAIEDPFELDHNVARPVTHHGIVTIRDEFRRAWRILQSIGYSRPPEGGLFDAIEEAATKAASNQPTQQDGAEDKKENAEVTVDGAAEAKA</sequence>
<dbReference type="GO" id="GO:0050265">
    <property type="term" value="F:RNA uridylyltransferase activity"/>
    <property type="evidence" value="ECO:0007669"/>
    <property type="project" value="TreeGrafter"/>
</dbReference>
<dbReference type="InterPro" id="IPR002058">
    <property type="entry name" value="PAP_assoc"/>
</dbReference>
<dbReference type="InterPro" id="IPR043519">
    <property type="entry name" value="NT_sf"/>
</dbReference>
<feature type="compositionally biased region" description="Polar residues" evidence="10">
    <location>
        <begin position="91"/>
        <end position="130"/>
    </location>
</feature>
<feature type="domain" description="PAP-associated" evidence="11">
    <location>
        <begin position="624"/>
        <end position="699"/>
    </location>
</feature>
<dbReference type="Pfam" id="PF22600">
    <property type="entry name" value="MTPAP-like_central"/>
    <property type="match status" value="1"/>
</dbReference>
<keyword evidence="17" id="KW-1185">Reference proteome</keyword>
<evidence type="ECO:0000256" key="10">
    <source>
        <dbReference type="SAM" id="MobiDB-lite"/>
    </source>
</evidence>
<feature type="region of interest" description="Disordered" evidence="10">
    <location>
        <begin position="742"/>
        <end position="778"/>
    </location>
</feature>
<comment type="caution">
    <text evidence="14">The sequence shown here is derived from an EMBL/GenBank/DDBJ whole genome shotgun (WGS) entry which is preliminary data.</text>
</comment>
<dbReference type="Proteomes" id="UP000447873">
    <property type="component" value="Unassembled WGS sequence"/>
</dbReference>
<dbReference type="EMBL" id="WNWR01000033">
    <property type="protein sequence ID" value="KAE9993308.1"/>
    <property type="molecule type" value="Genomic_DNA"/>
</dbReference>
<comment type="subcellular location">
    <subcellularLocation>
        <location evidence="3">Cytoplasm</location>
    </subcellularLocation>
</comment>
<dbReference type="EMBL" id="WNWS01000133">
    <property type="protein sequence ID" value="KAE9978572.1"/>
    <property type="molecule type" value="Genomic_DNA"/>
</dbReference>
<dbReference type="OrthoDB" id="407432at2759"/>
<dbReference type="SUPFAM" id="SSF81301">
    <property type="entry name" value="Nucleotidyltransferase"/>
    <property type="match status" value="1"/>
</dbReference>
<dbReference type="SUPFAM" id="SSF81631">
    <property type="entry name" value="PAP/OAS1 substrate-binding domain"/>
    <property type="match status" value="1"/>
</dbReference>
<keyword evidence="7" id="KW-0808">Transferase</keyword>
<evidence type="ECO:0000256" key="2">
    <source>
        <dbReference type="ARBA" id="ARBA00001946"/>
    </source>
</evidence>
<evidence type="ECO:0000313" key="13">
    <source>
        <dbReference type="EMBL" id="KAE9967829.1"/>
    </source>
</evidence>
<evidence type="ECO:0000259" key="11">
    <source>
        <dbReference type="Pfam" id="PF03828"/>
    </source>
</evidence>
<proteinExistence type="inferred from homology"/>
<feature type="compositionally biased region" description="Polar residues" evidence="10">
    <location>
        <begin position="149"/>
        <end position="159"/>
    </location>
</feature>
<dbReference type="GO" id="GO:0005737">
    <property type="term" value="C:cytoplasm"/>
    <property type="evidence" value="ECO:0007669"/>
    <property type="project" value="UniProtKB-SubCell"/>
</dbReference>
<evidence type="ECO:0000256" key="9">
    <source>
        <dbReference type="ARBA" id="ARBA00022842"/>
    </source>
</evidence>
<dbReference type="Proteomes" id="UP000433883">
    <property type="component" value="Unassembled WGS sequence"/>
</dbReference>
<feature type="compositionally biased region" description="Polar residues" evidence="10">
    <location>
        <begin position="748"/>
        <end position="757"/>
    </location>
</feature>
<organism evidence="14 16">
    <name type="scientific">Venturia inaequalis</name>
    <name type="common">Apple scab fungus</name>
    <dbReference type="NCBI Taxonomy" id="5025"/>
    <lineage>
        <taxon>Eukaryota</taxon>
        <taxon>Fungi</taxon>
        <taxon>Dikarya</taxon>
        <taxon>Ascomycota</taxon>
        <taxon>Pezizomycotina</taxon>
        <taxon>Dothideomycetes</taxon>
        <taxon>Pleosporomycetidae</taxon>
        <taxon>Venturiales</taxon>
        <taxon>Venturiaceae</taxon>
        <taxon>Venturia</taxon>
    </lineage>
</organism>
<evidence type="ECO:0000256" key="3">
    <source>
        <dbReference type="ARBA" id="ARBA00004496"/>
    </source>
</evidence>
<evidence type="ECO:0000256" key="7">
    <source>
        <dbReference type="ARBA" id="ARBA00022679"/>
    </source>
</evidence>
<evidence type="ECO:0000259" key="12">
    <source>
        <dbReference type="Pfam" id="PF22600"/>
    </source>
</evidence>
<feature type="region of interest" description="Disordered" evidence="10">
    <location>
        <begin position="324"/>
        <end position="374"/>
    </location>
</feature>
<evidence type="ECO:0000256" key="4">
    <source>
        <dbReference type="ARBA" id="ARBA00008593"/>
    </source>
</evidence>
<feature type="domain" description="Poly(A) RNA polymerase mitochondrial-like central palm" evidence="12">
    <location>
        <begin position="200"/>
        <end position="305"/>
    </location>
</feature>
<dbReference type="GO" id="GO:0031123">
    <property type="term" value="P:RNA 3'-end processing"/>
    <property type="evidence" value="ECO:0007669"/>
    <property type="project" value="TreeGrafter"/>
</dbReference>
<dbReference type="Proteomes" id="UP000490939">
    <property type="component" value="Unassembled WGS sequence"/>
</dbReference>
<evidence type="ECO:0000313" key="14">
    <source>
        <dbReference type="EMBL" id="KAE9978572.1"/>
    </source>
</evidence>
<dbReference type="EMBL" id="WNWQ01000445">
    <property type="protein sequence ID" value="KAE9967829.1"/>
    <property type="molecule type" value="Genomic_DNA"/>
</dbReference>
<feature type="compositionally biased region" description="Low complexity" evidence="10">
    <location>
        <begin position="338"/>
        <end position="354"/>
    </location>
</feature>
<keyword evidence="6" id="KW-0963">Cytoplasm</keyword>
<dbReference type="PANTHER" id="PTHR12271:SF40">
    <property type="entry name" value="POLY(A) RNA POLYMERASE GLD2"/>
    <property type="match status" value="1"/>
</dbReference>
<reference evidence="14 16" key="1">
    <citation type="submission" date="2018-12" db="EMBL/GenBank/DDBJ databases">
        <title>Venturia inaequalis Genome Resource.</title>
        <authorList>
            <person name="Lichtner F.J."/>
        </authorList>
    </citation>
    <scope>NUCLEOTIDE SEQUENCE [LARGE SCALE GENOMIC DNA]</scope>
    <source>
        <strain evidence="14 16">120213</strain>
        <strain evidence="13">Bline_iso_100314</strain>
        <strain evidence="15 17">DMI_063113</strain>
    </source>
</reference>
<evidence type="ECO:0000313" key="17">
    <source>
        <dbReference type="Proteomes" id="UP000490939"/>
    </source>
</evidence>
<dbReference type="GO" id="GO:0010605">
    <property type="term" value="P:negative regulation of macromolecule metabolic process"/>
    <property type="evidence" value="ECO:0007669"/>
    <property type="project" value="UniProtKB-ARBA"/>
</dbReference>
<evidence type="ECO:0000256" key="6">
    <source>
        <dbReference type="ARBA" id="ARBA00022490"/>
    </source>
</evidence>
<accession>A0A8H3UWI5</accession>
<dbReference type="GO" id="GO:1990817">
    <property type="term" value="F:poly(A) RNA polymerase activity"/>
    <property type="evidence" value="ECO:0007669"/>
    <property type="project" value="UniProtKB-EC"/>
</dbReference>
<protein>
    <recommendedName>
        <fullName evidence="5">polynucleotide adenylyltransferase</fullName>
        <ecNumber evidence="5">2.7.7.19</ecNumber>
    </recommendedName>
</protein>
<evidence type="ECO:0000256" key="1">
    <source>
        <dbReference type="ARBA" id="ARBA00001936"/>
    </source>
</evidence>